<evidence type="ECO:0000313" key="1">
    <source>
        <dbReference type="EMBL" id="CAL7947183.1"/>
    </source>
</evidence>
<comment type="caution">
    <text evidence="1">The sequence shown here is derived from an EMBL/GenBank/DDBJ whole genome shotgun (WGS) entry which is preliminary data.</text>
</comment>
<dbReference type="EMBL" id="CAXAJV020001296">
    <property type="protein sequence ID" value="CAL7947183.1"/>
    <property type="molecule type" value="Genomic_DNA"/>
</dbReference>
<accession>A0ABP1P3V7</accession>
<protein>
    <submittedName>
        <fullName evidence="1">Uncharacterized protein</fullName>
    </submittedName>
</protein>
<dbReference type="Proteomes" id="UP001642520">
    <property type="component" value="Unassembled WGS sequence"/>
</dbReference>
<sequence>MSLLSSSIDSVRCLADEEADHNMLQGRCSCNSDRTKSSEFSWSASRCDRSCSKNALFLASPLRTTLTLRSDDSSTLRNRTPMYCSCIVPLIVHIASCF</sequence>
<evidence type="ECO:0000313" key="2">
    <source>
        <dbReference type="Proteomes" id="UP001642520"/>
    </source>
</evidence>
<proteinExistence type="predicted"/>
<keyword evidence="2" id="KW-1185">Reference proteome</keyword>
<reference evidence="1 2" key="1">
    <citation type="submission" date="2024-08" db="EMBL/GenBank/DDBJ databases">
        <authorList>
            <person name="Will J Nash"/>
            <person name="Angela Man"/>
            <person name="Seanna McTaggart"/>
            <person name="Kendall Baker"/>
            <person name="Tom Barker"/>
            <person name="Leah Catchpole"/>
            <person name="Alex Durrant"/>
            <person name="Karim Gharbi"/>
            <person name="Naomi Irish"/>
            <person name="Gemy Kaithakottil"/>
            <person name="Debby Ku"/>
            <person name="Aaliyah Providence"/>
            <person name="Felix Shaw"/>
            <person name="David Swarbreck"/>
            <person name="Chris Watkins"/>
            <person name="Ann M. McCartney"/>
            <person name="Giulio Formenti"/>
            <person name="Alice Mouton"/>
            <person name="Noel Vella"/>
            <person name="Bjorn M von Reumont"/>
            <person name="Adriana Vella"/>
            <person name="Wilfried Haerty"/>
        </authorList>
    </citation>
    <scope>NUCLEOTIDE SEQUENCE [LARGE SCALE GENOMIC DNA]</scope>
</reference>
<organism evidence="1 2">
    <name type="scientific">Xylocopa violacea</name>
    <name type="common">Violet carpenter bee</name>
    <name type="synonym">Apis violacea</name>
    <dbReference type="NCBI Taxonomy" id="135666"/>
    <lineage>
        <taxon>Eukaryota</taxon>
        <taxon>Metazoa</taxon>
        <taxon>Ecdysozoa</taxon>
        <taxon>Arthropoda</taxon>
        <taxon>Hexapoda</taxon>
        <taxon>Insecta</taxon>
        <taxon>Pterygota</taxon>
        <taxon>Neoptera</taxon>
        <taxon>Endopterygota</taxon>
        <taxon>Hymenoptera</taxon>
        <taxon>Apocrita</taxon>
        <taxon>Aculeata</taxon>
        <taxon>Apoidea</taxon>
        <taxon>Anthophila</taxon>
        <taxon>Apidae</taxon>
        <taxon>Xylocopa</taxon>
        <taxon>Xylocopa</taxon>
    </lineage>
</organism>
<name>A0ABP1P3V7_XYLVO</name>
<gene>
    <name evidence="1" type="ORF">XYLVIOL_LOCUS8209</name>
</gene>